<evidence type="ECO:0000256" key="4">
    <source>
        <dbReference type="ARBA" id="ARBA00022723"/>
    </source>
</evidence>
<dbReference type="InterPro" id="IPR013083">
    <property type="entry name" value="Znf_RING/FYVE/PHD"/>
</dbReference>
<evidence type="ECO:0000256" key="5">
    <source>
        <dbReference type="ARBA" id="ARBA00022771"/>
    </source>
</evidence>
<feature type="compositionally biased region" description="Low complexity" evidence="9">
    <location>
        <begin position="429"/>
        <end position="449"/>
    </location>
</feature>
<dbReference type="SUPFAM" id="SSF57850">
    <property type="entry name" value="RING/U-box"/>
    <property type="match status" value="1"/>
</dbReference>
<feature type="compositionally biased region" description="Acidic residues" evidence="9">
    <location>
        <begin position="113"/>
        <end position="132"/>
    </location>
</feature>
<feature type="region of interest" description="Disordered" evidence="9">
    <location>
        <begin position="1"/>
        <end position="68"/>
    </location>
</feature>
<proteinExistence type="predicted"/>
<dbReference type="Pfam" id="PF13639">
    <property type="entry name" value="zf-RING_2"/>
    <property type="match status" value="1"/>
</dbReference>
<keyword evidence="6" id="KW-0833">Ubl conjugation pathway</keyword>
<dbReference type="Gene3D" id="3.30.40.10">
    <property type="entry name" value="Zinc/RING finger domain, C3HC4 (zinc finger)"/>
    <property type="match status" value="1"/>
</dbReference>
<reference evidence="11 12" key="1">
    <citation type="submission" date="2016-07" db="EMBL/GenBank/DDBJ databases">
        <title>Pervasive Adenine N6-methylation of Active Genes in Fungi.</title>
        <authorList>
            <consortium name="DOE Joint Genome Institute"/>
            <person name="Mondo S.J."/>
            <person name="Dannebaum R.O."/>
            <person name="Kuo R.C."/>
            <person name="Labutti K."/>
            <person name="Haridas S."/>
            <person name="Kuo A."/>
            <person name="Salamov A."/>
            <person name="Ahrendt S.R."/>
            <person name="Lipzen A."/>
            <person name="Sullivan W."/>
            <person name="Andreopoulos W.B."/>
            <person name="Clum A."/>
            <person name="Lindquist E."/>
            <person name="Daum C."/>
            <person name="Ramamoorthy G.K."/>
            <person name="Gryganskyi A."/>
            <person name="Culley D."/>
            <person name="Magnuson J.K."/>
            <person name="James T.Y."/>
            <person name="O'Malley M.A."/>
            <person name="Stajich J.E."/>
            <person name="Spatafora J.W."/>
            <person name="Visel A."/>
            <person name="Grigoriev I.V."/>
        </authorList>
    </citation>
    <scope>NUCLEOTIDE SEQUENCE [LARGE SCALE GENOMIC DNA]</scope>
    <source>
        <strain evidence="11 12">JEL800</strain>
    </source>
</reference>
<evidence type="ECO:0000256" key="6">
    <source>
        <dbReference type="ARBA" id="ARBA00022786"/>
    </source>
</evidence>
<name>A0A1Y2CZF6_9FUNG</name>
<evidence type="ECO:0000313" key="11">
    <source>
        <dbReference type="EMBL" id="ORY52413.1"/>
    </source>
</evidence>
<feature type="compositionally biased region" description="Acidic residues" evidence="9">
    <location>
        <begin position="311"/>
        <end position="320"/>
    </location>
</feature>
<dbReference type="GO" id="GO:0008270">
    <property type="term" value="F:zinc ion binding"/>
    <property type="evidence" value="ECO:0007669"/>
    <property type="project" value="UniProtKB-KW"/>
</dbReference>
<evidence type="ECO:0000256" key="7">
    <source>
        <dbReference type="ARBA" id="ARBA00022833"/>
    </source>
</evidence>
<dbReference type="EC" id="2.3.2.27" evidence="2"/>
<feature type="region of interest" description="Disordered" evidence="9">
    <location>
        <begin position="82"/>
        <end position="199"/>
    </location>
</feature>
<feature type="compositionally biased region" description="Low complexity" evidence="9">
    <location>
        <begin position="279"/>
        <end position="288"/>
    </location>
</feature>
<evidence type="ECO:0000256" key="1">
    <source>
        <dbReference type="ARBA" id="ARBA00000900"/>
    </source>
</evidence>
<feature type="compositionally biased region" description="Low complexity" evidence="9">
    <location>
        <begin position="44"/>
        <end position="56"/>
    </location>
</feature>
<dbReference type="PANTHER" id="PTHR22937:SF65">
    <property type="entry name" value="E3 UBIQUITIN-PROTEIN LIGASE ARK2C"/>
    <property type="match status" value="1"/>
</dbReference>
<dbReference type="PANTHER" id="PTHR22937">
    <property type="entry name" value="E3 UBIQUITIN-PROTEIN LIGASE RNF165"/>
    <property type="match status" value="1"/>
</dbReference>
<dbReference type="SMART" id="SM00184">
    <property type="entry name" value="RING"/>
    <property type="match status" value="1"/>
</dbReference>
<dbReference type="STRING" id="329046.A0A1Y2CZF6"/>
<feature type="region of interest" description="Disordered" evidence="9">
    <location>
        <begin position="409"/>
        <end position="450"/>
    </location>
</feature>
<dbReference type="InterPro" id="IPR045191">
    <property type="entry name" value="MBR1/2-like"/>
</dbReference>
<feature type="region of interest" description="Disordered" evidence="9">
    <location>
        <begin position="279"/>
        <end position="320"/>
    </location>
</feature>
<feature type="compositionally biased region" description="Basic and acidic residues" evidence="9">
    <location>
        <begin position="1"/>
        <end position="13"/>
    </location>
</feature>
<feature type="compositionally biased region" description="Low complexity" evidence="9">
    <location>
        <begin position="17"/>
        <end position="28"/>
    </location>
</feature>
<dbReference type="PROSITE" id="PS50096">
    <property type="entry name" value="IQ"/>
    <property type="match status" value="1"/>
</dbReference>
<keyword evidence="4" id="KW-0479">Metal-binding</keyword>
<evidence type="ECO:0000256" key="2">
    <source>
        <dbReference type="ARBA" id="ARBA00012483"/>
    </source>
</evidence>
<dbReference type="Proteomes" id="UP000193642">
    <property type="component" value="Unassembled WGS sequence"/>
</dbReference>
<dbReference type="EMBL" id="MCGO01000003">
    <property type="protein sequence ID" value="ORY52413.1"/>
    <property type="molecule type" value="Genomic_DNA"/>
</dbReference>
<feature type="compositionally biased region" description="Acidic residues" evidence="9">
    <location>
        <begin position="85"/>
        <end position="103"/>
    </location>
</feature>
<feature type="domain" description="RING-type" evidence="10">
    <location>
        <begin position="456"/>
        <end position="497"/>
    </location>
</feature>
<comment type="caution">
    <text evidence="11">The sequence shown here is derived from an EMBL/GenBank/DDBJ whole genome shotgun (WGS) entry which is preliminary data.</text>
</comment>
<dbReference type="OrthoDB" id="8062037at2759"/>
<keyword evidence="12" id="KW-1185">Reference proteome</keyword>
<evidence type="ECO:0000259" key="10">
    <source>
        <dbReference type="PROSITE" id="PS50089"/>
    </source>
</evidence>
<evidence type="ECO:0000313" key="12">
    <source>
        <dbReference type="Proteomes" id="UP000193642"/>
    </source>
</evidence>
<gene>
    <name evidence="11" type="ORF">BCR33DRAFT_711737</name>
</gene>
<dbReference type="AlphaFoldDB" id="A0A1Y2CZF6"/>
<comment type="catalytic activity">
    <reaction evidence="1">
        <text>S-ubiquitinyl-[E2 ubiquitin-conjugating enzyme]-L-cysteine + [acceptor protein]-L-lysine = [E2 ubiquitin-conjugating enzyme]-L-cysteine + N(6)-ubiquitinyl-[acceptor protein]-L-lysine.</text>
        <dbReference type="EC" id="2.3.2.27"/>
    </reaction>
</comment>
<accession>A0A1Y2CZF6</accession>
<evidence type="ECO:0000256" key="3">
    <source>
        <dbReference type="ARBA" id="ARBA00022679"/>
    </source>
</evidence>
<keyword evidence="3" id="KW-0808">Transferase</keyword>
<dbReference type="GO" id="GO:0061630">
    <property type="term" value="F:ubiquitin protein ligase activity"/>
    <property type="evidence" value="ECO:0007669"/>
    <property type="project" value="UniProtKB-EC"/>
</dbReference>
<dbReference type="PROSITE" id="PS50089">
    <property type="entry name" value="ZF_RING_2"/>
    <property type="match status" value="1"/>
</dbReference>
<keyword evidence="5 8" id="KW-0863">Zinc-finger</keyword>
<dbReference type="InterPro" id="IPR001841">
    <property type="entry name" value="Znf_RING"/>
</dbReference>
<evidence type="ECO:0000256" key="9">
    <source>
        <dbReference type="SAM" id="MobiDB-lite"/>
    </source>
</evidence>
<evidence type="ECO:0000256" key="8">
    <source>
        <dbReference type="PROSITE-ProRule" id="PRU00175"/>
    </source>
</evidence>
<organism evidence="11 12">
    <name type="scientific">Rhizoclosmatium globosum</name>
    <dbReference type="NCBI Taxonomy" id="329046"/>
    <lineage>
        <taxon>Eukaryota</taxon>
        <taxon>Fungi</taxon>
        <taxon>Fungi incertae sedis</taxon>
        <taxon>Chytridiomycota</taxon>
        <taxon>Chytridiomycota incertae sedis</taxon>
        <taxon>Chytridiomycetes</taxon>
        <taxon>Chytridiales</taxon>
        <taxon>Chytriomycetaceae</taxon>
        <taxon>Rhizoclosmatium</taxon>
    </lineage>
</organism>
<keyword evidence="7" id="KW-0862">Zinc</keyword>
<sequence>MKRGIETTDEPSKRPTSSSSSLSSSSSSVAANPSVVRVAGTRIPVPSGSSRRVSVVDLTGTSSPGPRVSVAVPFEAAAAASFGGDLDDNDDDVVDDAFEDTAFEDDRGFGEFDYAEEIEDDDNDDEDEEDETGASQSQSHSEADDSLVFLGATSRNPAVSRRRTVFLDDDDDDNEVQVTGVTRRNQGHDQNDEEDPDEALARRLQEEEYAALQSNNMQQNIQQLFGILHPDESEDEDAPIPPNLQLDDYRTRQRLRELERQEALEMAQQAAMAAAAARRGGIRATRATSRVQTPSRGVATRRGRRTRGQLFEDDDEDEEDGVAAGGFPFHDGLPPGLAGMLYGGAFGLQGHRLMGRGGGSAGNALHGLIPELYGAGVAYNPGNYVDDDNFDTSYENLIQLGERIGSAKPKGVRKPVLDSLPTKKFKAQNGSSGSGSSSSSSSTTTANNSSEDDAKCAICLMEFEDGEEVSGVPCLHWFHEPCIKKWLQDSSVCPICRSDVK</sequence>
<protein>
    <recommendedName>
        <fullName evidence="2">RING-type E3 ubiquitin transferase</fullName>
        <ecNumber evidence="2">2.3.2.27</ecNumber>
    </recommendedName>
</protein>